<evidence type="ECO:0000259" key="3">
    <source>
        <dbReference type="Pfam" id="PF18449"/>
    </source>
</evidence>
<feature type="non-terminal residue" evidence="4">
    <location>
        <position position="1089"/>
    </location>
</feature>
<dbReference type="OrthoDB" id="9765222at2"/>
<feature type="coiled-coil region" evidence="1">
    <location>
        <begin position="905"/>
        <end position="987"/>
    </location>
</feature>
<dbReference type="EMBL" id="SNZK01000029">
    <property type="protein sequence ID" value="TDR50239.1"/>
    <property type="molecule type" value="Genomic_DNA"/>
</dbReference>
<dbReference type="STRING" id="1265846.PROCOU_17845"/>
<keyword evidence="5" id="KW-1185">Reference proteome</keyword>
<feature type="coiled-coil region" evidence="1">
    <location>
        <begin position="277"/>
        <end position="313"/>
    </location>
</feature>
<feature type="domain" description="Pesticidal crystal protein Cry1Aa" evidence="3">
    <location>
        <begin position="251"/>
        <end position="307"/>
    </location>
</feature>
<evidence type="ECO:0000313" key="5">
    <source>
        <dbReference type="Proteomes" id="UP000295558"/>
    </source>
</evidence>
<dbReference type="Pfam" id="PF18449">
    <property type="entry name" value="Endotoxin_C2"/>
    <property type="match status" value="12"/>
</dbReference>
<feature type="domain" description="Pesticidal crystal protein Cry1Aa" evidence="3">
    <location>
        <begin position="994"/>
        <end position="1057"/>
    </location>
</feature>
<feature type="coiled-coil region" evidence="1">
    <location>
        <begin position="401"/>
        <end position="437"/>
    </location>
</feature>
<keyword evidence="2" id="KW-0732">Signal</keyword>
<comment type="caution">
    <text evidence="4">The sequence shown here is derived from an EMBL/GenBank/DDBJ whole genome shotgun (WGS) entry which is preliminary data.</text>
</comment>
<feature type="coiled-coil region" evidence="1">
    <location>
        <begin position="339"/>
        <end position="375"/>
    </location>
</feature>
<feature type="domain" description="Pesticidal crystal protein Cry1Aa" evidence="3">
    <location>
        <begin position="724"/>
        <end position="785"/>
    </location>
</feature>
<name>A0A4R6ZEK9_9LIST</name>
<feature type="chain" id="PRO_5020560297" description="Pesticidal crystal protein Cry1Aa domain-containing protein" evidence="2">
    <location>
        <begin position="28"/>
        <end position="1089"/>
    </location>
</feature>
<evidence type="ECO:0000313" key="4">
    <source>
        <dbReference type="EMBL" id="TDR50239.1"/>
    </source>
</evidence>
<feature type="domain" description="Pesticidal crystal protein Cry1Aa" evidence="3">
    <location>
        <begin position="586"/>
        <end position="644"/>
    </location>
</feature>
<feature type="domain" description="Pesticidal crystal protein Cry1Aa" evidence="3">
    <location>
        <begin position="654"/>
        <end position="711"/>
    </location>
</feature>
<accession>A0A4R6ZEK9</accession>
<gene>
    <name evidence="4" type="ORF">DFP96_1292</name>
</gene>
<feature type="domain" description="Pesticidal crystal protein Cry1Aa" evidence="3">
    <location>
        <begin position="372"/>
        <end position="433"/>
    </location>
</feature>
<sequence>MRKKVLATITAASIATSSIMSPVSVFAQSVTQGEGTVDNVTNTVAYNYSNLLKNTEFKINPDMTLDHWDINWDKFEDKFILFQKYLANENEMALVHLPNNSYPNNLNYYIITMLRTLNSTSGERGFVFHTNTNKTLAPSLPTDIQFKQRVDNIDPLHQYQLRFNARAYSYSGEKLKSSDAARIAYNSNTMSYVIIDDTKFKEYSIPMSPEALANGLNLTPIASSSEDLDTKIVVTDLRLVDITEEALVVDAEKTVKELFVSNNPANVIKTTVTQATIDAAQAKVNAVKDTAKKAELQAHINKAQAELSAKTEAEKAVKELFVSNNPANVIKTTVTQATIDAAQAKVNAVKDTAKKAELQAHINKAQAELSAKTEAEKAVKELFVSNNPANTIKETVTQATIDAAQAKVNAVKDTAKKAELQAHINKAQAEFDAKIEEANAKTEAEKAVKELFVSNNPANTIKETVTQATIDAAQAKVNAVKDTAKKAELQAHINKAQAEFDAKIEEANAKTEAEKAVKELFVSNNPANTIKETVTQATIDAAQAKVNAVKDTAKKAELQAHINKAQAELDAKTEATEIDKANQFLANYLVNQLYQNDEPLTDAIKATTNQGSINLVQAQIDKLLPSAVKTGLQNKLNRAQELLNIRTAVEAGIQRAVKALFEDSNPANTIKETVTQADIDAVQARVDTVTDPATKAELQAYIDKAQAEFDAKKETEAADKGQQAIAGFLVNQLYQDNNPATDAIKATTNQAAIDEAQAQIDLLLPSAVKTDLQNKLNRAQELLNAKNTAEKAVNELFEGNKPANKIKETVTQADIDAAQAKVDKVTDSAKKAELQAHIDKAQAEFDVKKEAEAADKEQQLIAGFLVNQLYQNNNPATDAIKATTNQAAIDEAQAQIDKLLPSAVKTDLQNKLNRAQELLNAKNTAEKAVNELFEGNKPANKIKETVTQADIDAAQAKVDKVTDSAKKAELQAHIDKAQAEFDVKKEAEAADKEQQLIAGFLVDQLYQNNNPATDAIKATTNQAAIDEAQAQIDLLLPSAVKTDLQNKLNRAQELLNAKNTAEKAVNELFEGNKPANKIKETVTQADIDA</sequence>
<feature type="coiled-coil region" evidence="1">
    <location>
        <begin position="470"/>
        <end position="506"/>
    </location>
</feature>
<feature type="domain" description="Pesticidal crystal protein Cry1Aa" evidence="3">
    <location>
        <begin position="441"/>
        <end position="502"/>
    </location>
</feature>
<feature type="signal peptide" evidence="2">
    <location>
        <begin position="1"/>
        <end position="27"/>
    </location>
</feature>
<dbReference type="InterPro" id="IPR054544">
    <property type="entry name" value="Pest_crys_Cry1Aa_dom-IV"/>
</dbReference>
<feature type="domain" description="Pesticidal crystal protein Cry1Aa" evidence="3">
    <location>
        <begin position="858"/>
        <end position="921"/>
    </location>
</feature>
<feature type="coiled-coil region" evidence="1">
    <location>
        <begin position="539"/>
        <end position="575"/>
    </location>
</feature>
<feature type="coiled-coil region" evidence="1">
    <location>
        <begin position="769"/>
        <end position="851"/>
    </location>
</feature>
<dbReference type="RefSeq" id="WP_133621232.1">
    <property type="nucleotide sequence ID" value="NZ_SNZK01000029.1"/>
</dbReference>
<evidence type="ECO:0000256" key="2">
    <source>
        <dbReference type="SAM" id="SignalP"/>
    </source>
</evidence>
<evidence type="ECO:0000256" key="1">
    <source>
        <dbReference type="SAM" id="Coils"/>
    </source>
</evidence>
<dbReference type="Proteomes" id="UP000295558">
    <property type="component" value="Unassembled WGS sequence"/>
</dbReference>
<proteinExistence type="predicted"/>
<dbReference type="AlphaFoldDB" id="A0A4R6ZEK9"/>
<organism evidence="4 5">
    <name type="scientific">Listeria rocourtiae</name>
    <dbReference type="NCBI Taxonomy" id="647910"/>
    <lineage>
        <taxon>Bacteria</taxon>
        <taxon>Bacillati</taxon>
        <taxon>Bacillota</taxon>
        <taxon>Bacilli</taxon>
        <taxon>Bacillales</taxon>
        <taxon>Listeriaceae</taxon>
        <taxon>Listeria</taxon>
    </lineage>
</organism>
<feature type="domain" description="Pesticidal crystal protein Cry1Aa" evidence="3">
    <location>
        <begin position="788"/>
        <end position="846"/>
    </location>
</feature>
<keyword evidence="1" id="KW-0175">Coiled coil</keyword>
<feature type="domain" description="Pesticidal crystal protein Cry1Aa" evidence="3">
    <location>
        <begin position="924"/>
        <end position="982"/>
    </location>
</feature>
<feature type="domain" description="Pesticidal crystal protein Cry1Aa" evidence="3">
    <location>
        <begin position="510"/>
        <end position="571"/>
    </location>
</feature>
<feature type="domain" description="Pesticidal crystal protein Cry1Aa" evidence="3">
    <location>
        <begin position="310"/>
        <end position="369"/>
    </location>
</feature>
<reference evidence="4 5" key="1">
    <citation type="submission" date="2019-03" db="EMBL/GenBank/DDBJ databases">
        <title>Genomic Encyclopedia of Type Strains, Phase III (KMG-III): the genomes of soil and plant-associated and newly described type strains.</title>
        <authorList>
            <person name="Whitman W."/>
        </authorList>
    </citation>
    <scope>NUCLEOTIDE SEQUENCE [LARGE SCALE GENOMIC DNA]</scope>
    <source>
        <strain evidence="4 5">CECT 7972</strain>
    </source>
</reference>
<protein>
    <recommendedName>
        <fullName evidence="3">Pesticidal crystal protein Cry1Aa domain-containing protein</fullName>
    </recommendedName>
</protein>